<organism evidence="1 2">
    <name type="scientific">Granulicella aggregans</name>
    <dbReference type="NCBI Taxonomy" id="474949"/>
    <lineage>
        <taxon>Bacteria</taxon>
        <taxon>Pseudomonadati</taxon>
        <taxon>Acidobacteriota</taxon>
        <taxon>Terriglobia</taxon>
        <taxon>Terriglobales</taxon>
        <taxon>Acidobacteriaceae</taxon>
        <taxon>Granulicella</taxon>
    </lineage>
</organism>
<dbReference type="AlphaFoldDB" id="A0A7W7ZBP4"/>
<evidence type="ECO:0000313" key="1">
    <source>
        <dbReference type="EMBL" id="MBB5056888.1"/>
    </source>
</evidence>
<dbReference type="EMBL" id="JACHIP010000002">
    <property type="protein sequence ID" value="MBB5056888.1"/>
    <property type="molecule type" value="Genomic_DNA"/>
</dbReference>
<name>A0A7W7ZBP4_9BACT</name>
<accession>A0A7W7ZBP4</accession>
<protein>
    <submittedName>
        <fullName evidence="1">Uncharacterized protein</fullName>
    </submittedName>
</protein>
<sequence>MRTYFDAPFQRIVSAPTWRARFFEAAAKASGSLVDYSLRHRDTVNAAVWMDRLRFFREKARLCS</sequence>
<dbReference type="Proteomes" id="UP000540989">
    <property type="component" value="Unassembled WGS sequence"/>
</dbReference>
<proteinExistence type="predicted"/>
<reference evidence="1 2" key="1">
    <citation type="submission" date="2020-08" db="EMBL/GenBank/DDBJ databases">
        <title>Genomic Encyclopedia of Type Strains, Phase IV (KMG-V): Genome sequencing to study the core and pangenomes of soil and plant-associated prokaryotes.</title>
        <authorList>
            <person name="Whitman W."/>
        </authorList>
    </citation>
    <scope>NUCLEOTIDE SEQUENCE [LARGE SCALE GENOMIC DNA]</scope>
    <source>
        <strain evidence="1 2">M8UP14</strain>
    </source>
</reference>
<comment type="caution">
    <text evidence="1">The sequence shown here is derived from an EMBL/GenBank/DDBJ whole genome shotgun (WGS) entry which is preliminary data.</text>
</comment>
<evidence type="ECO:0000313" key="2">
    <source>
        <dbReference type="Proteomes" id="UP000540989"/>
    </source>
</evidence>
<gene>
    <name evidence="1" type="ORF">HDF16_001573</name>
</gene>
<keyword evidence="2" id="KW-1185">Reference proteome</keyword>
<dbReference type="RefSeq" id="WP_184215194.1">
    <property type="nucleotide sequence ID" value="NZ_JACHIP010000002.1"/>
</dbReference>